<dbReference type="PANTHER" id="PTHR43350:SF17">
    <property type="entry name" value="NAD-DEPENDENT ALCOHOL DEHYDROGENASE"/>
    <property type="match status" value="1"/>
</dbReference>
<comment type="similarity">
    <text evidence="2">Belongs to the zinc-containing alcohol dehydrogenase family.</text>
</comment>
<evidence type="ECO:0000259" key="7">
    <source>
        <dbReference type="Pfam" id="PF00107"/>
    </source>
</evidence>
<dbReference type="GO" id="GO:0016491">
    <property type="term" value="F:oxidoreductase activity"/>
    <property type="evidence" value="ECO:0007669"/>
    <property type="project" value="UniProtKB-KW"/>
</dbReference>
<dbReference type="Gene3D" id="3.90.180.10">
    <property type="entry name" value="Medium-chain alcohol dehydrogenases, catalytic domain"/>
    <property type="match status" value="1"/>
</dbReference>
<protein>
    <recommendedName>
        <fullName evidence="7">Alcohol dehydrogenase-like C-terminal domain-containing protein</fullName>
    </recommendedName>
</protein>
<evidence type="ECO:0000256" key="2">
    <source>
        <dbReference type="ARBA" id="ARBA00008072"/>
    </source>
</evidence>
<organism evidence="8 9">
    <name type="scientific">Gnomoniopsis smithogilvyi</name>
    <dbReference type="NCBI Taxonomy" id="1191159"/>
    <lineage>
        <taxon>Eukaryota</taxon>
        <taxon>Fungi</taxon>
        <taxon>Dikarya</taxon>
        <taxon>Ascomycota</taxon>
        <taxon>Pezizomycotina</taxon>
        <taxon>Sordariomycetes</taxon>
        <taxon>Sordariomycetidae</taxon>
        <taxon>Diaporthales</taxon>
        <taxon>Gnomoniaceae</taxon>
        <taxon>Gnomoniopsis</taxon>
    </lineage>
</organism>
<evidence type="ECO:0000313" key="8">
    <source>
        <dbReference type="EMBL" id="KAJ4394028.1"/>
    </source>
</evidence>
<evidence type="ECO:0000256" key="5">
    <source>
        <dbReference type="ARBA" id="ARBA00023002"/>
    </source>
</evidence>
<dbReference type="SUPFAM" id="SSF51735">
    <property type="entry name" value="NAD(P)-binding Rossmann-fold domains"/>
    <property type="match status" value="1"/>
</dbReference>
<evidence type="ECO:0000256" key="1">
    <source>
        <dbReference type="ARBA" id="ARBA00001947"/>
    </source>
</evidence>
<reference evidence="8" key="1">
    <citation type="submission" date="2022-10" db="EMBL/GenBank/DDBJ databases">
        <title>Tapping the CABI collections for fungal endophytes: first genome assemblies for Collariella, Neodidymelliopsis, Ascochyta clinopodiicola, Didymella pomorum, Didymosphaeria variabile, Neocosmospora piperis and Neocucurbitaria cava.</title>
        <authorList>
            <person name="Hill R."/>
        </authorList>
    </citation>
    <scope>NUCLEOTIDE SEQUENCE</scope>
    <source>
        <strain evidence="8">IMI 355082</strain>
    </source>
</reference>
<feature type="transmembrane region" description="Helical" evidence="6">
    <location>
        <begin position="164"/>
        <end position="184"/>
    </location>
</feature>
<dbReference type="Gene3D" id="3.40.50.720">
    <property type="entry name" value="NAD(P)-binding Rossmann-like Domain"/>
    <property type="match status" value="1"/>
</dbReference>
<dbReference type="EMBL" id="JAPEVB010000002">
    <property type="protein sequence ID" value="KAJ4394028.1"/>
    <property type="molecule type" value="Genomic_DNA"/>
</dbReference>
<dbReference type="CDD" id="cd05188">
    <property type="entry name" value="MDR"/>
    <property type="match status" value="1"/>
</dbReference>
<dbReference type="PANTHER" id="PTHR43350">
    <property type="entry name" value="NAD-DEPENDENT ALCOHOL DEHYDROGENASE"/>
    <property type="match status" value="1"/>
</dbReference>
<dbReference type="GO" id="GO:0046872">
    <property type="term" value="F:metal ion binding"/>
    <property type="evidence" value="ECO:0007669"/>
    <property type="project" value="UniProtKB-KW"/>
</dbReference>
<keyword evidence="6" id="KW-0812">Transmembrane</keyword>
<evidence type="ECO:0000313" key="9">
    <source>
        <dbReference type="Proteomes" id="UP001140453"/>
    </source>
</evidence>
<sequence length="378" mass="40743">MTPSTYRALVLTDPAKPLSLEDLPVPKQTAGMALLRVLAAPVLSYASEVFQKGNAREYPYPLPMVPGPSSCVARVAAVGLDAVKLKPGTLVWVDATVTARDDPEAIVLQGLFEGLSDASRAFMKDSARDGNMAEYVTAPLENIHVLDEEALLGQPNGADSKLRFGYTASDLAFLFWLLVPYGGLRDVALRPGETVIVAPATGPFGGAAVLVALAMGAGRVIAMGRNTEALRRLRSGREDKVESVQITGDVDHDAAELCKLGPIDVYFDISPPQAAGSTHMASAFRSLKRRARVSLMGGLNTNVALPHVVIMQKDITIKGKWMYPMEAVPELVRMIERGMLRFGSFSGIEVIKHGLDDWEKAFKDAESSTFGKFVVFEP</sequence>
<dbReference type="InterPro" id="IPR011032">
    <property type="entry name" value="GroES-like_sf"/>
</dbReference>
<dbReference type="Proteomes" id="UP001140453">
    <property type="component" value="Unassembled WGS sequence"/>
</dbReference>
<comment type="cofactor">
    <cofactor evidence="1">
        <name>Zn(2+)</name>
        <dbReference type="ChEBI" id="CHEBI:29105"/>
    </cofactor>
</comment>
<dbReference type="SUPFAM" id="SSF50129">
    <property type="entry name" value="GroES-like"/>
    <property type="match status" value="1"/>
</dbReference>
<keyword evidence="6" id="KW-1133">Transmembrane helix</keyword>
<gene>
    <name evidence="8" type="ORF">N0V93_003245</name>
</gene>
<dbReference type="AlphaFoldDB" id="A0A9W8YY68"/>
<proteinExistence type="inferred from homology"/>
<dbReference type="InterPro" id="IPR036291">
    <property type="entry name" value="NAD(P)-bd_dom_sf"/>
</dbReference>
<keyword evidence="5" id="KW-0560">Oxidoreductase</keyword>
<dbReference type="Pfam" id="PF00107">
    <property type="entry name" value="ADH_zinc_N"/>
    <property type="match status" value="1"/>
</dbReference>
<feature type="transmembrane region" description="Helical" evidence="6">
    <location>
        <begin position="204"/>
        <end position="222"/>
    </location>
</feature>
<dbReference type="OrthoDB" id="5407715at2759"/>
<keyword evidence="6" id="KW-0472">Membrane</keyword>
<evidence type="ECO:0000256" key="3">
    <source>
        <dbReference type="ARBA" id="ARBA00022723"/>
    </source>
</evidence>
<comment type="caution">
    <text evidence="8">The sequence shown here is derived from an EMBL/GenBank/DDBJ whole genome shotgun (WGS) entry which is preliminary data.</text>
</comment>
<keyword evidence="4" id="KW-0862">Zinc</keyword>
<evidence type="ECO:0000256" key="6">
    <source>
        <dbReference type="SAM" id="Phobius"/>
    </source>
</evidence>
<dbReference type="InterPro" id="IPR013149">
    <property type="entry name" value="ADH-like_C"/>
</dbReference>
<keyword evidence="3" id="KW-0479">Metal-binding</keyword>
<name>A0A9W8YY68_9PEZI</name>
<keyword evidence="9" id="KW-1185">Reference proteome</keyword>
<evidence type="ECO:0000256" key="4">
    <source>
        <dbReference type="ARBA" id="ARBA00022833"/>
    </source>
</evidence>
<accession>A0A9W8YY68</accession>
<feature type="domain" description="Alcohol dehydrogenase-like C-terminal" evidence="7">
    <location>
        <begin position="205"/>
        <end position="336"/>
    </location>
</feature>